<dbReference type="RefSeq" id="WP_203861664.1">
    <property type="nucleotide sequence ID" value="NZ_BAAAZQ010000022.1"/>
</dbReference>
<keyword evidence="2" id="KW-1003">Cell membrane</keyword>
<dbReference type="NCBIfam" id="TIGR03924">
    <property type="entry name" value="T7SS_EccC_a"/>
    <property type="match status" value="1"/>
</dbReference>
<comment type="subcellular location">
    <subcellularLocation>
        <location evidence="1">Cell membrane</location>
        <topology evidence="1">Multi-pass membrane protein</topology>
    </subcellularLocation>
</comment>
<reference evidence="13 14" key="1">
    <citation type="submission" date="2021-01" db="EMBL/GenBank/DDBJ databases">
        <title>Whole genome shotgun sequence of Plantactinospora mayteni NBRC 109088.</title>
        <authorList>
            <person name="Komaki H."/>
            <person name="Tamura T."/>
        </authorList>
    </citation>
    <scope>NUCLEOTIDE SEQUENCE [LARGE SCALE GENOMIC DNA]</scope>
    <source>
        <strain evidence="13 14">NBRC 109088</strain>
    </source>
</reference>
<evidence type="ECO:0000256" key="4">
    <source>
        <dbReference type="ARBA" id="ARBA00022737"/>
    </source>
</evidence>
<evidence type="ECO:0000256" key="5">
    <source>
        <dbReference type="ARBA" id="ARBA00022741"/>
    </source>
</evidence>
<evidence type="ECO:0000256" key="8">
    <source>
        <dbReference type="ARBA" id="ARBA00023136"/>
    </source>
</evidence>
<accession>A0ABQ4F0B1</accession>
<dbReference type="SMART" id="SM00382">
    <property type="entry name" value="AAA"/>
    <property type="match status" value="3"/>
</dbReference>
<feature type="transmembrane region" description="Helical" evidence="11">
    <location>
        <begin position="73"/>
        <end position="94"/>
    </location>
</feature>
<evidence type="ECO:0000256" key="3">
    <source>
        <dbReference type="ARBA" id="ARBA00022692"/>
    </source>
</evidence>
<sequence length="1336" mass="144149">MGTLVRRRPARRLAPPYPQGEVVLEPVPEIPPPGGRSWSRLLIMLPMLAGAAAIALMFAGGGGSNPFRWLTGGLFGISMLGIVAVQFATFTTGASKQEMQQQRREYLFQLGQQRGSVRRVIRRQLAAEYYAHPDPDTLWSFVDSARLWERRYTEADFGQVRIGLGPRDLAATLAVPPPVPAEKAEPVSALALHRFVEAYRRVPELPMVLALGGFARVYLRGDQRRVRALVRALLAQAAVWHAPEDLVIAACAGRAARPQWEWAKWLPHTLHPTATDALGPVRLIAPTVVALEAMLESLVADRPRFDPTATEAQFDGAHLLVVIDGGDPAGSDHLLIDGGVEGATVLDLTSEPPRNLDRATIVLDVTADGELRATTYASQQPLGRADALSLVATEALALQLAPLRLAGAGGPDRAMNAEHGLAELLGLGDPYEYDAAVGWAPRPHRERLRVPIGIGPDGAKVELDLKESAQDGMGPHGLLIGATGSGKSELLRTLVLALAVTNSSETLNFVLVDFKGGATFASLDRLPHTSAVITNLADELPLVDRMTDAINGELIRRQELLRRAGNYVSQRDYERARAAGVPLAPLPTLLVVCDEFSELLSAKPDFIDMFVQIGRLGRSLGVHLLLASQRLEEGRLRGLDTHLSYRVGLRTFSPVESRTVLGVNDAYELPRAPGHGFLKFGTEPLVRFRAAYVSGAHRRAGTAEPATGDERIRIYTSGYVPVDDPADSEAEARRGEAGPDGQGSGDERRAQAGPDKGGAGDGRRADVEPDEPAGETLLEILTKRLTGRGVPAHQVWLPPLSTPPSLGELLDGGEPEPLRVAVGVVDRPFEQRRDPLWLNLSGAGGHVVVVGAPQSGKSSLLRTLIVSLALSHTPRDVQIYCLDFGGGVLASVRDLPHVGGVAARRDANQIRRTIAEVETVLAAREQLFTERGIDSVATLRRMRGAGELPEERFGDVFLVVDGWATIRDEFEDLAERIIALAGRGLSYGVHLVATAGRWLDLRSALRDSFGTRLELRLGDPSDSSVDRRAAANVPAQAPGRGITQSRHQFLAALPRLDGGSDVADLPAALNEVVVRVREGWSGDPAPRVRLLPPMVPYEVLPAATDGPGPAIGLAELDLGPVHLDLTADPHCFLIGDVECGKSAFLRMLARAVADRQPPKQARIIAVDYRRSLLGALPEEHLLGYGSSANQATELIRDAARALRERLPGSEITPERLRARDWWTGPDLYVLVDDYDLVAGDRNPLAVLHELLPQSREIGLHVVVARRSGGASRAFYDPVLARLRDLGSPAILMSCDPLEGPLISGVRRPGPLPAGRGWLSTRREGARLVQFGWVDVD</sequence>
<dbReference type="Gene3D" id="3.40.50.300">
    <property type="entry name" value="P-loop containing nucleotide triphosphate hydrolases"/>
    <property type="match status" value="3"/>
</dbReference>
<evidence type="ECO:0000259" key="12">
    <source>
        <dbReference type="PROSITE" id="PS50901"/>
    </source>
</evidence>
<keyword evidence="7 11" id="KW-1133">Transmembrane helix</keyword>
<dbReference type="PANTHER" id="PTHR22683:SF1">
    <property type="entry name" value="TYPE VII SECRETION SYSTEM PROTEIN ESSC"/>
    <property type="match status" value="1"/>
</dbReference>
<evidence type="ECO:0000256" key="11">
    <source>
        <dbReference type="SAM" id="Phobius"/>
    </source>
</evidence>
<dbReference type="InterPro" id="IPR023837">
    <property type="entry name" value="EccCb-like_Actinobacteria"/>
</dbReference>
<evidence type="ECO:0000256" key="9">
    <source>
        <dbReference type="PROSITE-ProRule" id="PRU00289"/>
    </source>
</evidence>
<dbReference type="EMBL" id="BONX01000052">
    <property type="protein sequence ID" value="GIH00342.1"/>
    <property type="molecule type" value="Genomic_DNA"/>
</dbReference>
<evidence type="ECO:0000313" key="14">
    <source>
        <dbReference type="Proteomes" id="UP000621500"/>
    </source>
</evidence>
<keyword evidence="6 9" id="KW-0067">ATP-binding</keyword>
<protein>
    <submittedName>
        <fullName evidence="13">Type VII secretion protein EccC</fullName>
    </submittedName>
</protein>
<dbReference type="InterPro" id="IPR002543">
    <property type="entry name" value="FtsK_dom"/>
</dbReference>
<dbReference type="Pfam" id="PF01580">
    <property type="entry name" value="FtsK_SpoIIIE"/>
    <property type="match status" value="2"/>
</dbReference>
<evidence type="ECO:0000313" key="13">
    <source>
        <dbReference type="EMBL" id="GIH00342.1"/>
    </source>
</evidence>
<evidence type="ECO:0000256" key="2">
    <source>
        <dbReference type="ARBA" id="ARBA00022475"/>
    </source>
</evidence>
<name>A0ABQ4F0B1_9ACTN</name>
<dbReference type="PROSITE" id="PS50901">
    <property type="entry name" value="FTSK"/>
    <property type="match status" value="3"/>
</dbReference>
<gene>
    <name evidence="13" type="primary">ftsK_4</name>
    <name evidence="13" type="ORF">Pma05_69140</name>
</gene>
<evidence type="ECO:0000256" key="6">
    <source>
        <dbReference type="ARBA" id="ARBA00022840"/>
    </source>
</evidence>
<dbReference type="Proteomes" id="UP000621500">
    <property type="component" value="Unassembled WGS sequence"/>
</dbReference>
<dbReference type="InterPro" id="IPR023836">
    <property type="entry name" value="EccCa-like_Actinobacteria"/>
</dbReference>
<feature type="transmembrane region" description="Helical" evidence="11">
    <location>
        <begin position="41"/>
        <end position="61"/>
    </location>
</feature>
<keyword evidence="4" id="KW-0677">Repeat</keyword>
<feature type="domain" description="FtsK" evidence="12">
    <location>
        <begin position="458"/>
        <end position="658"/>
    </location>
</feature>
<keyword evidence="5 9" id="KW-0547">Nucleotide-binding</keyword>
<dbReference type="NCBIfam" id="TIGR03925">
    <property type="entry name" value="T7SS_EccC_b"/>
    <property type="match status" value="1"/>
</dbReference>
<keyword evidence="14" id="KW-1185">Reference proteome</keyword>
<dbReference type="SUPFAM" id="SSF52540">
    <property type="entry name" value="P-loop containing nucleoside triphosphate hydrolases"/>
    <property type="match status" value="3"/>
</dbReference>
<feature type="region of interest" description="Disordered" evidence="10">
    <location>
        <begin position="719"/>
        <end position="773"/>
    </location>
</feature>
<feature type="binding site" evidence="9">
    <location>
        <begin position="851"/>
        <end position="858"/>
    </location>
    <ligand>
        <name>ATP</name>
        <dbReference type="ChEBI" id="CHEBI:30616"/>
    </ligand>
</feature>
<comment type="caution">
    <text evidence="13">The sequence shown here is derived from an EMBL/GenBank/DDBJ whole genome shotgun (WGS) entry which is preliminary data.</text>
</comment>
<feature type="domain" description="FtsK" evidence="12">
    <location>
        <begin position="1118"/>
        <end position="1300"/>
    </location>
</feature>
<evidence type="ECO:0000256" key="10">
    <source>
        <dbReference type="SAM" id="MobiDB-lite"/>
    </source>
</evidence>
<dbReference type="InterPro" id="IPR050206">
    <property type="entry name" value="FtsK/SpoIIIE/SftA"/>
</dbReference>
<evidence type="ECO:0000256" key="1">
    <source>
        <dbReference type="ARBA" id="ARBA00004651"/>
    </source>
</evidence>
<keyword evidence="8 11" id="KW-0472">Membrane</keyword>
<dbReference type="PANTHER" id="PTHR22683">
    <property type="entry name" value="SPORULATION PROTEIN RELATED"/>
    <property type="match status" value="1"/>
</dbReference>
<evidence type="ECO:0000256" key="7">
    <source>
        <dbReference type="ARBA" id="ARBA00022989"/>
    </source>
</evidence>
<keyword evidence="3 11" id="KW-0812">Transmembrane</keyword>
<dbReference type="InterPro" id="IPR003593">
    <property type="entry name" value="AAA+_ATPase"/>
</dbReference>
<feature type="binding site" evidence="9">
    <location>
        <begin position="481"/>
        <end position="488"/>
    </location>
    <ligand>
        <name>ATP</name>
        <dbReference type="ChEBI" id="CHEBI:30616"/>
    </ligand>
</feature>
<proteinExistence type="predicted"/>
<feature type="domain" description="FtsK" evidence="12">
    <location>
        <begin position="833"/>
        <end position="1024"/>
    </location>
</feature>
<organism evidence="13 14">
    <name type="scientific">Plantactinospora mayteni</name>
    <dbReference type="NCBI Taxonomy" id="566021"/>
    <lineage>
        <taxon>Bacteria</taxon>
        <taxon>Bacillati</taxon>
        <taxon>Actinomycetota</taxon>
        <taxon>Actinomycetes</taxon>
        <taxon>Micromonosporales</taxon>
        <taxon>Micromonosporaceae</taxon>
        <taxon>Plantactinospora</taxon>
    </lineage>
</organism>
<dbReference type="InterPro" id="IPR027417">
    <property type="entry name" value="P-loop_NTPase"/>
</dbReference>
<feature type="binding site" evidence="9">
    <location>
        <begin position="1135"/>
        <end position="1142"/>
    </location>
    <ligand>
        <name>ATP</name>
        <dbReference type="ChEBI" id="CHEBI:30616"/>
    </ligand>
</feature>